<evidence type="ECO:0000259" key="3">
    <source>
        <dbReference type="Pfam" id="PF13359"/>
    </source>
</evidence>
<dbReference type="InterPro" id="IPR027806">
    <property type="entry name" value="HARBI1_dom"/>
</dbReference>
<evidence type="ECO:0000256" key="1">
    <source>
        <dbReference type="ARBA" id="ARBA00001968"/>
    </source>
</evidence>
<reference evidence="4 5" key="1">
    <citation type="journal article" date="2019" name="Nat. Ecol. Evol.">
        <title>Megaphylogeny resolves global patterns of mushroom evolution.</title>
        <authorList>
            <person name="Varga T."/>
            <person name="Krizsan K."/>
            <person name="Foldi C."/>
            <person name="Dima B."/>
            <person name="Sanchez-Garcia M."/>
            <person name="Sanchez-Ramirez S."/>
            <person name="Szollosi G.J."/>
            <person name="Szarkandi J.G."/>
            <person name="Papp V."/>
            <person name="Albert L."/>
            <person name="Andreopoulos W."/>
            <person name="Angelini C."/>
            <person name="Antonin V."/>
            <person name="Barry K.W."/>
            <person name="Bougher N.L."/>
            <person name="Buchanan P."/>
            <person name="Buyck B."/>
            <person name="Bense V."/>
            <person name="Catcheside P."/>
            <person name="Chovatia M."/>
            <person name="Cooper J."/>
            <person name="Damon W."/>
            <person name="Desjardin D."/>
            <person name="Finy P."/>
            <person name="Geml J."/>
            <person name="Haridas S."/>
            <person name="Hughes K."/>
            <person name="Justo A."/>
            <person name="Karasinski D."/>
            <person name="Kautmanova I."/>
            <person name="Kiss B."/>
            <person name="Kocsube S."/>
            <person name="Kotiranta H."/>
            <person name="LaButti K.M."/>
            <person name="Lechner B.E."/>
            <person name="Liimatainen K."/>
            <person name="Lipzen A."/>
            <person name="Lukacs Z."/>
            <person name="Mihaltcheva S."/>
            <person name="Morgado L.N."/>
            <person name="Niskanen T."/>
            <person name="Noordeloos M.E."/>
            <person name="Ohm R.A."/>
            <person name="Ortiz-Santana B."/>
            <person name="Ovrebo C."/>
            <person name="Racz N."/>
            <person name="Riley R."/>
            <person name="Savchenko A."/>
            <person name="Shiryaev A."/>
            <person name="Soop K."/>
            <person name="Spirin V."/>
            <person name="Szebenyi C."/>
            <person name="Tomsovsky M."/>
            <person name="Tulloss R.E."/>
            <person name="Uehling J."/>
            <person name="Grigoriev I.V."/>
            <person name="Vagvolgyi C."/>
            <person name="Papp T."/>
            <person name="Martin F.M."/>
            <person name="Miettinen O."/>
            <person name="Hibbett D.S."/>
            <person name="Nagy L.G."/>
        </authorList>
    </citation>
    <scope>NUCLEOTIDE SEQUENCE [LARGE SCALE GENOMIC DNA]</scope>
    <source>
        <strain evidence="4 5">CBS 962.96</strain>
    </source>
</reference>
<gene>
    <name evidence="4" type="ORF">K435DRAFT_561841</name>
</gene>
<dbReference type="Pfam" id="PF13359">
    <property type="entry name" value="DDE_Tnp_4"/>
    <property type="match status" value="1"/>
</dbReference>
<comment type="cofactor">
    <cofactor evidence="1">
        <name>a divalent metal cation</name>
        <dbReference type="ChEBI" id="CHEBI:60240"/>
    </cofactor>
</comment>
<evidence type="ECO:0000313" key="5">
    <source>
        <dbReference type="Proteomes" id="UP000297245"/>
    </source>
</evidence>
<feature type="non-terminal residue" evidence="4">
    <location>
        <position position="62"/>
    </location>
</feature>
<evidence type="ECO:0000256" key="2">
    <source>
        <dbReference type="ARBA" id="ARBA00022723"/>
    </source>
</evidence>
<feature type="domain" description="DDE Tnp4" evidence="3">
    <location>
        <begin position="4"/>
        <end position="57"/>
    </location>
</feature>
<keyword evidence="2" id="KW-0479">Metal-binding</keyword>
<organism evidence="4 5">
    <name type="scientific">Dendrothele bispora (strain CBS 962.96)</name>
    <dbReference type="NCBI Taxonomy" id="1314807"/>
    <lineage>
        <taxon>Eukaryota</taxon>
        <taxon>Fungi</taxon>
        <taxon>Dikarya</taxon>
        <taxon>Basidiomycota</taxon>
        <taxon>Agaricomycotina</taxon>
        <taxon>Agaricomycetes</taxon>
        <taxon>Agaricomycetidae</taxon>
        <taxon>Agaricales</taxon>
        <taxon>Agaricales incertae sedis</taxon>
        <taxon>Dendrothele</taxon>
    </lineage>
</organism>
<dbReference type="EMBL" id="ML179941">
    <property type="protein sequence ID" value="THU80096.1"/>
    <property type="molecule type" value="Genomic_DNA"/>
</dbReference>
<keyword evidence="5" id="KW-1185">Reference proteome</keyword>
<proteinExistence type="predicted"/>
<feature type="non-terminal residue" evidence="4">
    <location>
        <position position="1"/>
    </location>
</feature>
<dbReference type="AlphaFoldDB" id="A0A4S8KVX9"/>
<dbReference type="OrthoDB" id="1681765at2759"/>
<dbReference type="Proteomes" id="UP000297245">
    <property type="component" value="Unassembled WGS sequence"/>
</dbReference>
<dbReference type="GO" id="GO:0046872">
    <property type="term" value="F:metal ion binding"/>
    <property type="evidence" value="ECO:0007669"/>
    <property type="project" value="UniProtKB-KW"/>
</dbReference>
<sequence>RPQSKEELYNLRHAQLRNVIERIFGVVKRQWKIVRENCEYPFRVQSVMPLAIAALHNFITFH</sequence>
<name>A0A4S8KVX9_DENBC</name>
<evidence type="ECO:0000313" key="4">
    <source>
        <dbReference type="EMBL" id="THU80096.1"/>
    </source>
</evidence>
<protein>
    <recommendedName>
        <fullName evidence="3">DDE Tnp4 domain-containing protein</fullName>
    </recommendedName>
</protein>
<accession>A0A4S8KVX9</accession>